<evidence type="ECO:0000313" key="1">
    <source>
        <dbReference type="EMBL" id="QEL18613.1"/>
    </source>
</evidence>
<dbReference type="KEGG" id="lrs:PX52LOC_05646"/>
<evidence type="ECO:0000313" key="2">
    <source>
        <dbReference type="Proteomes" id="UP000324974"/>
    </source>
</evidence>
<dbReference type="EMBL" id="CP042425">
    <property type="protein sequence ID" value="QEL18613.1"/>
    <property type="molecule type" value="Genomic_DNA"/>
</dbReference>
<reference evidence="2" key="1">
    <citation type="submission" date="2019-08" db="EMBL/GenBank/DDBJ databases">
        <title>Limnoglobus roseus gen. nov., sp. nov., a novel freshwater planctomycete with a giant genome from the family Gemmataceae.</title>
        <authorList>
            <person name="Kulichevskaya I.S."/>
            <person name="Naumoff D.G."/>
            <person name="Miroshnikov K."/>
            <person name="Ivanova A."/>
            <person name="Philippov D.A."/>
            <person name="Hakobyan A."/>
            <person name="Rijpstra I.C."/>
            <person name="Sinninghe Damste J.S."/>
            <person name="Liesack W."/>
            <person name="Dedysh S.N."/>
        </authorList>
    </citation>
    <scope>NUCLEOTIDE SEQUENCE [LARGE SCALE GENOMIC DNA]</scope>
    <source>
        <strain evidence="2">PX52</strain>
    </source>
</reference>
<dbReference type="InterPro" id="IPR009061">
    <property type="entry name" value="DNA-bd_dom_put_sf"/>
</dbReference>
<protein>
    <recommendedName>
        <fullName evidence="3">DNA-binding protein</fullName>
    </recommendedName>
</protein>
<dbReference type="Proteomes" id="UP000324974">
    <property type="component" value="Chromosome"/>
</dbReference>
<sequence length="83" mass="9462">MPDATAKRRTCPPGLLRRDDAAAYCGVSAATWDRWTAADLNPEPRKIGGAVLWSRHELAEWCRRGCMARRQWAAVWLQILARR</sequence>
<dbReference type="SUPFAM" id="SSF46955">
    <property type="entry name" value="Putative DNA-binding domain"/>
    <property type="match status" value="1"/>
</dbReference>
<accession>A0A5C1AK84</accession>
<evidence type="ECO:0008006" key="3">
    <source>
        <dbReference type="Google" id="ProtNLM"/>
    </source>
</evidence>
<name>A0A5C1AK84_9BACT</name>
<organism evidence="1 2">
    <name type="scientific">Limnoglobus roseus</name>
    <dbReference type="NCBI Taxonomy" id="2598579"/>
    <lineage>
        <taxon>Bacteria</taxon>
        <taxon>Pseudomonadati</taxon>
        <taxon>Planctomycetota</taxon>
        <taxon>Planctomycetia</taxon>
        <taxon>Gemmatales</taxon>
        <taxon>Gemmataceae</taxon>
        <taxon>Limnoglobus</taxon>
    </lineage>
</organism>
<keyword evidence="2" id="KW-1185">Reference proteome</keyword>
<dbReference type="RefSeq" id="WP_149113096.1">
    <property type="nucleotide sequence ID" value="NZ_CP042425.1"/>
</dbReference>
<proteinExistence type="predicted"/>
<dbReference type="AlphaFoldDB" id="A0A5C1AK84"/>
<dbReference type="OrthoDB" id="291753at2"/>
<gene>
    <name evidence="1" type="ORF">PX52LOC_05646</name>
</gene>